<protein>
    <submittedName>
        <fullName evidence="1">Uncharacterized protein</fullName>
    </submittedName>
</protein>
<sequence length="33" mass="3873">MDYYQRTLLTILNSDDANIAKMRSVCSDLEHQK</sequence>
<organism evidence="1">
    <name type="scientific">Arundo donax</name>
    <name type="common">Giant reed</name>
    <name type="synonym">Donax arundinaceus</name>
    <dbReference type="NCBI Taxonomy" id="35708"/>
    <lineage>
        <taxon>Eukaryota</taxon>
        <taxon>Viridiplantae</taxon>
        <taxon>Streptophyta</taxon>
        <taxon>Embryophyta</taxon>
        <taxon>Tracheophyta</taxon>
        <taxon>Spermatophyta</taxon>
        <taxon>Magnoliopsida</taxon>
        <taxon>Liliopsida</taxon>
        <taxon>Poales</taxon>
        <taxon>Poaceae</taxon>
        <taxon>PACMAD clade</taxon>
        <taxon>Arundinoideae</taxon>
        <taxon>Arundineae</taxon>
        <taxon>Arundo</taxon>
    </lineage>
</organism>
<dbReference type="AlphaFoldDB" id="A0A0A9FCD6"/>
<reference evidence="1" key="1">
    <citation type="submission" date="2014-09" db="EMBL/GenBank/DDBJ databases">
        <authorList>
            <person name="Magalhaes I.L.F."/>
            <person name="Oliveira U."/>
            <person name="Santos F.R."/>
            <person name="Vidigal T.H.D.A."/>
            <person name="Brescovit A.D."/>
            <person name="Santos A.J."/>
        </authorList>
    </citation>
    <scope>NUCLEOTIDE SEQUENCE</scope>
    <source>
        <tissue evidence="1">Shoot tissue taken approximately 20 cm above the soil surface</tissue>
    </source>
</reference>
<reference evidence="1" key="2">
    <citation type="journal article" date="2015" name="Data Brief">
        <title>Shoot transcriptome of the giant reed, Arundo donax.</title>
        <authorList>
            <person name="Barrero R.A."/>
            <person name="Guerrero F.D."/>
            <person name="Moolhuijzen P."/>
            <person name="Goolsby J.A."/>
            <person name="Tidwell J."/>
            <person name="Bellgard S.E."/>
            <person name="Bellgard M.I."/>
        </authorList>
    </citation>
    <scope>NUCLEOTIDE SEQUENCE</scope>
    <source>
        <tissue evidence="1">Shoot tissue taken approximately 20 cm above the soil surface</tissue>
    </source>
</reference>
<evidence type="ECO:0000313" key="1">
    <source>
        <dbReference type="EMBL" id="JAE07801.1"/>
    </source>
</evidence>
<accession>A0A0A9FCD6</accession>
<proteinExistence type="predicted"/>
<dbReference type="EMBL" id="GBRH01190095">
    <property type="protein sequence ID" value="JAE07801.1"/>
    <property type="molecule type" value="Transcribed_RNA"/>
</dbReference>
<name>A0A0A9FCD6_ARUDO</name>